<keyword evidence="3" id="KW-1185">Reference proteome</keyword>
<organism evidence="2 3">
    <name type="scientific">Cyberlindnera fabianii</name>
    <name type="common">Yeast</name>
    <name type="synonym">Hansenula fabianii</name>
    <dbReference type="NCBI Taxonomy" id="36022"/>
    <lineage>
        <taxon>Eukaryota</taxon>
        <taxon>Fungi</taxon>
        <taxon>Dikarya</taxon>
        <taxon>Ascomycota</taxon>
        <taxon>Saccharomycotina</taxon>
        <taxon>Saccharomycetes</taxon>
        <taxon>Phaffomycetales</taxon>
        <taxon>Phaffomycetaceae</taxon>
        <taxon>Cyberlindnera</taxon>
    </lineage>
</organism>
<gene>
    <name evidence="2" type="ORF">BON22_3194</name>
</gene>
<accession>A0A1V2L7N9</accession>
<comment type="caution">
    <text evidence="2">The sequence shown here is derived from an EMBL/GenBank/DDBJ whole genome shotgun (WGS) entry which is preliminary data.</text>
</comment>
<feature type="region of interest" description="Disordered" evidence="1">
    <location>
        <begin position="114"/>
        <end position="136"/>
    </location>
</feature>
<dbReference type="Gene3D" id="3.30.900.10">
    <property type="entry name" value="HORMA domain"/>
    <property type="match status" value="1"/>
</dbReference>
<reference evidence="3" key="1">
    <citation type="journal article" date="2017" name="Genome Announc.">
        <title>Genome sequences of Cyberlindnera fabianii 65, Pichia kudriavzevii 129, and Saccharomyces cerevisiae 131 isolated from fermented masau fruits in Zimbabwe.</title>
        <authorList>
            <person name="van Rijswijck I.M.H."/>
            <person name="Derks M.F.L."/>
            <person name="Abee T."/>
            <person name="de Ridder D."/>
            <person name="Smid E.J."/>
        </authorList>
    </citation>
    <scope>NUCLEOTIDE SEQUENCE [LARGE SCALE GENOMIC DNA]</scope>
    <source>
        <strain evidence="3">65</strain>
    </source>
</reference>
<protein>
    <submittedName>
        <fullName evidence="2">Uncharacterized protein</fullName>
    </submittedName>
</protein>
<name>A0A1V2L7N9_CYBFA</name>
<feature type="compositionally biased region" description="Low complexity" evidence="1">
    <location>
        <begin position="114"/>
        <end position="125"/>
    </location>
</feature>
<dbReference type="AlphaFoldDB" id="A0A1V2L7N9"/>
<dbReference type="InterPro" id="IPR036570">
    <property type="entry name" value="HORMA_dom_sf"/>
</dbReference>
<evidence type="ECO:0000256" key="1">
    <source>
        <dbReference type="SAM" id="MobiDB-lite"/>
    </source>
</evidence>
<dbReference type="VEuPathDB" id="FungiDB:BON22_3194"/>
<dbReference type="Proteomes" id="UP000189513">
    <property type="component" value="Unassembled WGS sequence"/>
</dbReference>
<evidence type="ECO:0000313" key="2">
    <source>
        <dbReference type="EMBL" id="ONH67051.1"/>
    </source>
</evidence>
<evidence type="ECO:0000313" key="3">
    <source>
        <dbReference type="Proteomes" id="UP000189513"/>
    </source>
</evidence>
<dbReference type="EMBL" id="MPUK01000005">
    <property type="protein sequence ID" value="ONH67051.1"/>
    <property type="molecule type" value="Genomic_DNA"/>
</dbReference>
<proteinExistence type="predicted"/>
<sequence>MVIYDEQTGEIEETYTIHLQEFLHVSRDYYDKEIKDLKTDWIMVYNEFRANLYTLITEIRRLKPLSNTGNSTLTSDNSTRTRPWAYNIVLETQNVSMNTNWVLDKPSEANILSKSDTSVSSSANSNGDQDDVNDDGKTLMTPLQFVDVGPIVFYSSIETRQR</sequence>